<feature type="region of interest" description="Disordered" evidence="1">
    <location>
        <begin position="163"/>
        <end position="280"/>
    </location>
</feature>
<reference evidence="2 3" key="1">
    <citation type="submission" date="2016-07" db="EMBL/GenBank/DDBJ databases">
        <title>Pervasive Adenine N6-methylation of Active Genes in Fungi.</title>
        <authorList>
            <consortium name="DOE Joint Genome Institute"/>
            <person name="Mondo S.J."/>
            <person name="Dannebaum R.O."/>
            <person name="Kuo R.C."/>
            <person name="Labutti K."/>
            <person name="Haridas S."/>
            <person name="Kuo A."/>
            <person name="Salamov A."/>
            <person name="Ahrendt S.R."/>
            <person name="Lipzen A."/>
            <person name="Sullivan W."/>
            <person name="Andreopoulos W.B."/>
            <person name="Clum A."/>
            <person name="Lindquist E."/>
            <person name="Daum C."/>
            <person name="Ramamoorthy G.K."/>
            <person name="Gryganskyi A."/>
            <person name="Culley D."/>
            <person name="Magnuson J.K."/>
            <person name="James T.Y."/>
            <person name="O'Malley M.A."/>
            <person name="Stajich J.E."/>
            <person name="Spatafora J.W."/>
            <person name="Visel A."/>
            <person name="Grigoriev I.V."/>
        </authorList>
    </citation>
    <scope>NUCLEOTIDE SEQUENCE [LARGE SCALE GENOMIC DNA]</scope>
    <source>
        <strain evidence="2 3">62-1032</strain>
    </source>
</reference>
<dbReference type="OrthoDB" id="2528797at2759"/>
<evidence type="ECO:0000256" key="1">
    <source>
        <dbReference type="SAM" id="MobiDB-lite"/>
    </source>
</evidence>
<proteinExistence type="predicted"/>
<feature type="compositionally biased region" description="Basic and acidic residues" evidence="1">
    <location>
        <begin position="9"/>
        <end position="22"/>
    </location>
</feature>
<feature type="compositionally biased region" description="Low complexity" evidence="1">
    <location>
        <begin position="231"/>
        <end position="244"/>
    </location>
</feature>
<feature type="compositionally biased region" description="Basic and acidic residues" evidence="1">
    <location>
        <begin position="261"/>
        <end position="280"/>
    </location>
</feature>
<evidence type="ECO:0000313" key="2">
    <source>
        <dbReference type="EMBL" id="ORY79346.1"/>
    </source>
</evidence>
<feature type="compositionally biased region" description="Gly residues" evidence="1">
    <location>
        <begin position="165"/>
        <end position="186"/>
    </location>
</feature>
<feature type="region of interest" description="Disordered" evidence="1">
    <location>
        <begin position="49"/>
        <end position="100"/>
    </location>
</feature>
<evidence type="ECO:0000313" key="3">
    <source>
        <dbReference type="Proteomes" id="UP000193467"/>
    </source>
</evidence>
<dbReference type="AlphaFoldDB" id="A0A1Y2F7N0"/>
<dbReference type="EMBL" id="MCGR01000027">
    <property type="protein sequence ID" value="ORY79346.1"/>
    <property type="molecule type" value="Genomic_DNA"/>
</dbReference>
<dbReference type="Proteomes" id="UP000193467">
    <property type="component" value="Unassembled WGS sequence"/>
</dbReference>
<feature type="compositionally biased region" description="Pro residues" evidence="1">
    <location>
        <begin position="218"/>
        <end position="230"/>
    </location>
</feature>
<dbReference type="InParanoid" id="A0A1Y2F7N0"/>
<name>A0A1Y2F7N0_9BASI</name>
<comment type="caution">
    <text evidence="2">The sequence shown here is derived from an EMBL/GenBank/DDBJ whole genome shotgun (WGS) entry which is preliminary data.</text>
</comment>
<feature type="region of interest" description="Disordered" evidence="1">
    <location>
        <begin position="1"/>
        <end position="22"/>
    </location>
</feature>
<protein>
    <submittedName>
        <fullName evidence="2">Uncharacterized protein</fullName>
    </submittedName>
</protein>
<sequence>MVSLGLAERASERRARLDERDTTDDRLGLHRINHHLPFLSPSYPSSIRLPSHDLTPSSFSLRHPTGSPDSDSDSSSSDDGLPTTRSHVVGGVDTSDELPLPYRRQGAWGVVSSASSEAMKLASSAWEGLGWGGDRARGYRTEGERDDGIARAFWGTRRADRTGGIRLGEAGGGRRGGAAGGGGLSGFSGLMERVTDVAGSRRPPPPPAGAGYSSLPSHAPPPPRRAPPSPSSRSHSRAASISSSNGAGALFELGEEDEEGHADAVELPREFELKERAVEG</sequence>
<keyword evidence="3" id="KW-1185">Reference proteome</keyword>
<accession>A0A1Y2F7N0</accession>
<gene>
    <name evidence="2" type="ORF">BCR35DRAFT_304768</name>
</gene>
<organism evidence="2 3">
    <name type="scientific">Leucosporidium creatinivorum</name>
    <dbReference type="NCBI Taxonomy" id="106004"/>
    <lineage>
        <taxon>Eukaryota</taxon>
        <taxon>Fungi</taxon>
        <taxon>Dikarya</taxon>
        <taxon>Basidiomycota</taxon>
        <taxon>Pucciniomycotina</taxon>
        <taxon>Microbotryomycetes</taxon>
        <taxon>Leucosporidiales</taxon>
        <taxon>Leucosporidium</taxon>
    </lineage>
</organism>